<reference evidence="2" key="1">
    <citation type="submission" date="2006-10" db="EMBL/GenBank/DDBJ databases">
        <authorList>
            <person name="Amadeo P."/>
            <person name="Zhao Q."/>
            <person name="Wortman J."/>
            <person name="Fraser-Liggett C."/>
            <person name="Carlton J."/>
        </authorList>
    </citation>
    <scope>NUCLEOTIDE SEQUENCE</scope>
    <source>
        <strain evidence="2">G3</strain>
    </source>
</reference>
<dbReference type="EMBL" id="DS113406">
    <property type="protein sequence ID" value="EAY07187.1"/>
    <property type="molecule type" value="Genomic_DNA"/>
</dbReference>
<dbReference type="KEGG" id="tva:4765073"/>
<accession>A2EJL7</accession>
<feature type="compositionally biased region" description="Basic and acidic residues" evidence="1">
    <location>
        <begin position="209"/>
        <end position="232"/>
    </location>
</feature>
<dbReference type="RefSeq" id="XP_001319410.1">
    <property type="nucleotide sequence ID" value="XM_001319375.1"/>
</dbReference>
<dbReference type="VEuPathDB" id="TrichDB:TVAG_198010"/>
<sequence length="232" mass="26657">MLQAISSKWLAFKSRLNPYPPILDPQEFMTGQWYVDVDHYYQNGNNVEKRKTLYMKPYRKNVGNEVFFSIYNVTDSNSNVLFRKFIARFLDENKTMVSFSSVSDSIEENLVNFTFTKDFDSSRKTRGPIPNTDCNFSLILAPNGVMQLVILNNTSQELYNIGFTRKLTESASIPLKWYHVVSIIGMFVVIGYMISQPDAPEACPACKQQKQDDDKAQDAPVKKKSDLEKKND</sequence>
<reference evidence="2" key="2">
    <citation type="journal article" date="2007" name="Science">
        <title>Draft genome sequence of the sexually transmitted pathogen Trichomonas vaginalis.</title>
        <authorList>
            <person name="Carlton J.M."/>
            <person name="Hirt R.P."/>
            <person name="Silva J.C."/>
            <person name="Delcher A.L."/>
            <person name="Schatz M."/>
            <person name="Zhao Q."/>
            <person name="Wortman J.R."/>
            <person name="Bidwell S.L."/>
            <person name="Alsmark U.C.M."/>
            <person name="Besteiro S."/>
            <person name="Sicheritz-Ponten T."/>
            <person name="Noel C.J."/>
            <person name="Dacks J.B."/>
            <person name="Foster P.G."/>
            <person name="Simillion C."/>
            <person name="Van de Peer Y."/>
            <person name="Miranda-Saavedra D."/>
            <person name="Barton G.J."/>
            <person name="Westrop G.D."/>
            <person name="Mueller S."/>
            <person name="Dessi D."/>
            <person name="Fiori P.L."/>
            <person name="Ren Q."/>
            <person name="Paulsen I."/>
            <person name="Zhang H."/>
            <person name="Bastida-Corcuera F.D."/>
            <person name="Simoes-Barbosa A."/>
            <person name="Brown M.T."/>
            <person name="Hayes R.D."/>
            <person name="Mukherjee M."/>
            <person name="Okumura C.Y."/>
            <person name="Schneider R."/>
            <person name="Smith A.J."/>
            <person name="Vanacova S."/>
            <person name="Villalvazo M."/>
            <person name="Haas B.J."/>
            <person name="Pertea M."/>
            <person name="Feldblyum T.V."/>
            <person name="Utterback T.R."/>
            <person name="Shu C.L."/>
            <person name="Osoegawa K."/>
            <person name="de Jong P.J."/>
            <person name="Hrdy I."/>
            <person name="Horvathova L."/>
            <person name="Zubacova Z."/>
            <person name="Dolezal P."/>
            <person name="Malik S.B."/>
            <person name="Logsdon J.M. Jr."/>
            <person name="Henze K."/>
            <person name="Gupta A."/>
            <person name="Wang C.C."/>
            <person name="Dunne R.L."/>
            <person name="Upcroft J.A."/>
            <person name="Upcroft P."/>
            <person name="White O."/>
            <person name="Salzberg S.L."/>
            <person name="Tang P."/>
            <person name="Chiu C.-H."/>
            <person name="Lee Y.-S."/>
            <person name="Embley T.M."/>
            <person name="Coombs G.H."/>
            <person name="Mottram J.C."/>
            <person name="Tachezy J."/>
            <person name="Fraser-Liggett C.M."/>
            <person name="Johnson P.J."/>
        </authorList>
    </citation>
    <scope>NUCLEOTIDE SEQUENCE [LARGE SCALE GENOMIC DNA]</scope>
    <source>
        <strain evidence="2">G3</strain>
    </source>
</reference>
<dbReference type="VEuPathDB" id="TrichDB:TVAGG3_0617180"/>
<keyword evidence="3" id="KW-1185">Reference proteome</keyword>
<proteinExistence type="predicted"/>
<protein>
    <submittedName>
        <fullName evidence="2">Uncharacterized protein</fullName>
    </submittedName>
</protein>
<organism evidence="2 3">
    <name type="scientific">Trichomonas vaginalis (strain ATCC PRA-98 / G3)</name>
    <dbReference type="NCBI Taxonomy" id="412133"/>
    <lineage>
        <taxon>Eukaryota</taxon>
        <taxon>Metamonada</taxon>
        <taxon>Parabasalia</taxon>
        <taxon>Trichomonadida</taxon>
        <taxon>Trichomonadidae</taxon>
        <taxon>Trichomonas</taxon>
    </lineage>
</organism>
<dbReference type="AlphaFoldDB" id="A2EJL7"/>
<dbReference type="InParanoid" id="A2EJL7"/>
<feature type="region of interest" description="Disordered" evidence="1">
    <location>
        <begin position="201"/>
        <end position="232"/>
    </location>
</feature>
<name>A2EJL7_TRIV3</name>
<evidence type="ECO:0000313" key="2">
    <source>
        <dbReference type="EMBL" id="EAY07187.1"/>
    </source>
</evidence>
<evidence type="ECO:0000256" key="1">
    <source>
        <dbReference type="SAM" id="MobiDB-lite"/>
    </source>
</evidence>
<evidence type="ECO:0000313" key="3">
    <source>
        <dbReference type="Proteomes" id="UP000001542"/>
    </source>
</evidence>
<dbReference type="Proteomes" id="UP000001542">
    <property type="component" value="Unassembled WGS sequence"/>
</dbReference>
<gene>
    <name evidence="2" type="ORF">TVAG_198010</name>
</gene>